<keyword evidence="3" id="KW-1185">Reference proteome</keyword>
<evidence type="ECO:0000313" key="3">
    <source>
        <dbReference type="Proteomes" id="UP000800094"/>
    </source>
</evidence>
<feature type="compositionally biased region" description="Basic and acidic residues" evidence="1">
    <location>
        <begin position="65"/>
        <end position="76"/>
    </location>
</feature>
<dbReference type="RefSeq" id="XP_033678402.1">
    <property type="nucleotide sequence ID" value="XM_033827181.1"/>
</dbReference>
<protein>
    <submittedName>
        <fullName evidence="2">Uncharacterized protein</fullName>
    </submittedName>
</protein>
<dbReference type="GeneID" id="54580511"/>
<organism evidence="2 3">
    <name type="scientific">Trematosphaeria pertusa</name>
    <dbReference type="NCBI Taxonomy" id="390896"/>
    <lineage>
        <taxon>Eukaryota</taxon>
        <taxon>Fungi</taxon>
        <taxon>Dikarya</taxon>
        <taxon>Ascomycota</taxon>
        <taxon>Pezizomycotina</taxon>
        <taxon>Dothideomycetes</taxon>
        <taxon>Pleosporomycetidae</taxon>
        <taxon>Pleosporales</taxon>
        <taxon>Massarineae</taxon>
        <taxon>Trematosphaeriaceae</taxon>
        <taxon>Trematosphaeria</taxon>
    </lineage>
</organism>
<gene>
    <name evidence="2" type="ORF">BU26DRAFT_509918</name>
</gene>
<sequence>MGVCKSGLAYFTIGAVARQAGPARRANQGAGGDPAARSGWRATCDKSSWRPPDQLAAARRPNAAAEHHGAGERGTLEAEKGAIGAAMRGEAAGCLAEAYWVARGGTREPRRTASVVPPAGARPGVLGRPRDAQPLPGRVAHGFRYGADRTTP</sequence>
<feature type="region of interest" description="Disordered" evidence="1">
    <location>
        <begin position="21"/>
        <end position="76"/>
    </location>
</feature>
<evidence type="ECO:0000256" key="1">
    <source>
        <dbReference type="SAM" id="MobiDB-lite"/>
    </source>
</evidence>
<name>A0A6A6I063_9PLEO</name>
<dbReference type="EMBL" id="ML987205">
    <property type="protein sequence ID" value="KAF2243398.1"/>
    <property type="molecule type" value="Genomic_DNA"/>
</dbReference>
<accession>A0A6A6I063</accession>
<feature type="region of interest" description="Disordered" evidence="1">
    <location>
        <begin position="107"/>
        <end position="152"/>
    </location>
</feature>
<reference evidence="2" key="1">
    <citation type="journal article" date="2020" name="Stud. Mycol.">
        <title>101 Dothideomycetes genomes: a test case for predicting lifestyles and emergence of pathogens.</title>
        <authorList>
            <person name="Haridas S."/>
            <person name="Albert R."/>
            <person name="Binder M."/>
            <person name="Bloem J."/>
            <person name="Labutti K."/>
            <person name="Salamov A."/>
            <person name="Andreopoulos B."/>
            <person name="Baker S."/>
            <person name="Barry K."/>
            <person name="Bills G."/>
            <person name="Bluhm B."/>
            <person name="Cannon C."/>
            <person name="Castanera R."/>
            <person name="Culley D."/>
            <person name="Daum C."/>
            <person name="Ezra D."/>
            <person name="Gonzalez J."/>
            <person name="Henrissat B."/>
            <person name="Kuo A."/>
            <person name="Liang C."/>
            <person name="Lipzen A."/>
            <person name="Lutzoni F."/>
            <person name="Magnuson J."/>
            <person name="Mondo S."/>
            <person name="Nolan M."/>
            <person name="Ohm R."/>
            <person name="Pangilinan J."/>
            <person name="Park H.-J."/>
            <person name="Ramirez L."/>
            <person name="Alfaro M."/>
            <person name="Sun H."/>
            <person name="Tritt A."/>
            <person name="Yoshinaga Y."/>
            <person name="Zwiers L.-H."/>
            <person name="Turgeon B."/>
            <person name="Goodwin S."/>
            <person name="Spatafora J."/>
            <person name="Crous P."/>
            <person name="Grigoriev I."/>
        </authorList>
    </citation>
    <scope>NUCLEOTIDE SEQUENCE</scope>
    <source>
        <strain evidence="2">CBS 122368</strain>
    </source>
</reference>
<dbReference type="AlphaFoldDB" id="A0A6A6I063"/>
<dbReference type="Proteomes" id="UP000800094">
    <property type="component" value="Unassembled WGS sequence"/>
</dbReference>
<proteinExistence type="predicted"/>
<evidence type="ECO:0000313" key="2">
    <source>
        <dbReference type="EMBL" id="KAF2243398.1"/>
    </source>
</evidence>